<dbReference type="PANTHER" id="PTHR30614">
    <property type="entry name" value="MEMBRANE COMPONENT OF AMINO ACID ABC TRANSPORTER"/>
    <property type="match status" value="1"/>
</dbReference>
<dbReference type="Gene3D" id="1.10.3720.10">
    <property type="entry name" value="MetI-like"/>
    <property type="match status" value="1"/>
</dbReference>
<feature type="domain" description="ABC transmembrane type-1" evidence="11">
    <location>
        <begin position="18"/>
        <end position="207"/>
    </location>
</feature>
<comment type="caution">
    <text evidence="12">The sequence shown here is derived from an EMBL/GenBank/DDBJ whole genome shotgun (WGS) entry which is preliminary data.</text>
</comment>
<dbReference type="Proteomes" id="UP001242480">
    <property type="component" value="Unassembled WGS sequence"/>
</dbReference>
<organism evidence="12 13">
    <name type="scientific">Labrys wisconsinensis</name>
    <dbReference type="NCBI Taxonomy" id="425677"/>
    <lineage>
        <taxon>Bacteria</taxon>
        <taxon>Pseudomonadati</taxon>
        <taxon>Pseudomonadota</taxon>
        <taxon>Alphaproteobacteria</taxon>
        <taxon>Hyphomicrobiales</taxon>
        <taxon>Xanthobacteraceae</taxon>
        <taxon>Labrys</taxon>
    </lineage>
</organism>
<keyword evidence="4 10" id="KW-0813">Transport</keyword>
<evidence type="ECO:0000313" key="13">
    <source>
        <dbReference type="Proteomes" id="UP001242480"/>
    </source>
</evidence>
<evidence type="ECO:0000256" key="6">
    <source>
        <dbReference type="ARBA" id="ARBA00022692"/>
    </source>
</evidence>
<evidence type="ECO:0000256" key="7">
    <source>
        <dbReference type="ARBA" id="ARBA00022970"/>
    </source>
</evidence>
<evidence type="ECO:0000256" key="5">
    <source>
        <dbReference type="ARBA" id="ARBA00022475"/>
    </source>
</evidence>
<comment type="function">
    <text evidence="1">Part of the binding-protein-dependent transport system for glutamine; probably responsible for the translocation of the substrate across the membrane.</text>
</comment>
<dbReference type="Pfam" id="PF00528">
    <property type="entry name" value="BPD_transp_1"/>
    <property type="match status" value="1"/>
</dbReference>
<dbReference type="NCBIfam" id="TIGR01726">
    <property type="entry name" value="HEQRo_perm_3TM"/>
    <property type="match status" value="1"/>
</dbReference>
<evidence type="ECO:0000256" key="9">
    <source>
        <dbReference type="ARBA" id="ARBA00023136"/>
    </source>
</evidence>
<dbReference type="InterPro" id="IPR010065">
    <property type="entry name" value="AA_ABC_transptr_permease_3TM"/>
</dbReference>
<sequence>MFDWTILVANQHLLWWGLLTTLKYTLVTSIAGLAIGLLVALAQLSRLRVLRYPGRVFVEFFRNIPLLVWLLWSYYALPIFAGINITKEMAGVVALSLYVASYYAEILRAGIQSIDRGQTDASRALGMSDLQAMRRIILPQAVRRMIPPLSGQTIIQMKNTTLLSVITIPDLLYQAGYISSFTYRPMEVYTAVGVVFLVILVPLTWLARRIETMGAQG</sequence>
<dbReference type="PANTHER" id="PTHR30614:SF20">
    <property type="entry name" value="GLUTAMINE TRANSPORT SYSTEM PERMEASE PROTEIN GLNP"/>
    <property type="match status" value="1"/>
</dbReference>
<dbReference type="CDD" id="cd06261">
    <property type="entry name" value="TM_PBP2"/>
    <property type="match status" value="1"/>
</dbReference>
<proteinExistence type="inferred from homology"/>
<evidence type="ECO:0000256" key="2">
    <source>
        <dbReference type="ARBA" id="ARBA00004429"/>
    </source>
</evidence>
<evidence type="ECO:0000256" key="10">
    <source>
        <dbReference type="RuleBase" id="RU363032"/>
    </source>
</evidence>
<evidence type="ECO:0000256" key="3">
    <source>
        <dbReference type="ARBA" id="ARBA00010072"/>
    </source>
</evidence>
<evidence type="ECO:0000259" key="11">
    <source>
        <dbReference type="PROSITE" id="PS50928"/>
    </source>
</evidence>
<feature type="transmembrane region" description="Helical" evidence="10">
    <location>
        <begin position="188"/>
        <end position="207"/>
    </location>
</feature>
<keyword evidence="5" id="KW-1003">Cell membrane</keyword>
<dbReference type="SUPFAM" id="SSF161098">
    <property type="entry name" value="MetI-like"/>
    <property type="match status" value="1"/>
</dbReference>
<accession>A0ABU0JI66</accession>
<dbReference type="EMBL" id="JAUSVX010000015">
    <property type="protein sequence ID" value="MDQ0473295.1"/>
    <property type="molecule type" value="Genomic_DNA"/>
</dbReference>
<keyword evidence="8 10" id="KW-1133">Transmembrane helix</keyword>
<dbReference type="RefSeq" id="WP_307281364.1">
    <property type="nucleotide sequence ID" value="NZ_JAUSVX010000015.1"/>
</dbReference>
<evidence type="ECO:0000256" key="8">
    <source>
        <dbReference type="ARBA" id="ARBA00022989"/>
    </source>
</evidence>
<feature type="transmembrane region" description="Helical" evidence="10">
    <location>
        <begin position="24"/>
        <end position="44"/>
    </location>
</feature>
<dbReference type="InterPro" id="IPR035906">
    <property type="entry name" value="MetI-like_sf"/>
</dbReference>
<keyword evidence="9 10" id="KW-0472">Membrane</keyword>
<name>A0ABU0JI66_9HYPH</name>
<evidence type="ECO:0000313" key="12">
    <source>
        <dbReference type="EMBL" id="MDQ0473295.1"/>
    </source>
</evidence>
<dbReference type="PROSITE" id="PS50928">
    <property type="entry name" value="ABC_TM1"/>
    <property type="match status" value="1"/>
</dbReference>
<evidence type="ECO:0000256" key="1">
    <source>
        <dbReference type="ARBA" id="ARBA00003159"/>
    </source>
</evidence>
<keyword evidence="13" id="KW-1185">Reference proteome</keyword>
<comment type="subcellular location">
    <subcellularLocation>
        <location evidence="2">Cell inner membrane</location>
        <topology evidence="2">Multi-pass membrane protein</topology>
    </subcellularLocation>
    <subcellularLocation>
        <location evidence="10">Cell membrane</location>
        <topology evidence="10">Multi-pass membrane protein</topology>
    </subcellularLocation>
</comment>
<protein>
    <submittedName>
        <fullName evidence="12">Polar amino acid transport system permease protein</fullName>
    </submittedName>
</protein>
<dbReference type="InterPro" id="IPR043429">
    <property type="entry name" value="ArtM/GltK/GlnP/TcyL/YhdX-like"/>
</dbReference>
<comment type="similarity">
    <text evidence="3">Belongs to the binding-protein-dependent transport system permease family. HisMQ subfamily.</text>
</comment>
<keyword evidence="6 10" id="KW-0812">Transmembrane</keyword>
<reference evidence="12 13" key="1">
    <citation type="submission" date="2023-07" db="EMBL/GenBank/DDBJ databases">
        <title>Genomic Encyclopedia of Type Strains, Phase IV (KMG-IV): sequencing the most valuable type-strain genomes for metagenomic binning, comparative biology and taxonomic classification.</title>
        <authorList>
            <person name="Goeker M."/>
        </authorList>
    </citation>
    <scope>NUCLEOTIDE SEQUENCE [LARGE SCALE GENOMIC DNA]</scope>
    <source>
        <strain evidence="12 13">DSM 19619</strain>
    </source>
</reference>
<feature type="transmembrane region" description="Helical" evidence="10">
    <location>
        <begin position="162"/>
        <end position="182"/>
    </location>
</feature>
<dbReference type="InterPro" id="IPR000515">
    <property type="entry name" value="MetI-like"/>
</dbReference>
<evidence type="ECO:0000256" key="4">
    <source>
        <dbReference type="ARBA" id="ARBA00022448"/>
    </source>
</evidence>
<feature type="transmembrane region" description="Helical" evidence="10">
    <location>
        <begin position="64"/>
        <end position="83"/>
    </location>
</feature>
<feature type="transmembrane region" description="Helical" evidence="10">
    <location>
        <begin position="89"/>
        <end position="107"/>
    </location>
</feature>
<gene>
    <name evidence="12" type="ORF">QO011_006329</name>
</gene>
<keyword evidence="7" id="KW-0029">Amino-acid transport</keyword>